<feature type="region of interest" description="Disordered" evidence="1">
    <location>
        <begin position="585"/>
        <end position="766"/>
    </location>
</feature>
<feature type="compositionally biased region" description="Basic residues" evidence="1">
    <location>
        <begin position="1035"/>
        <end position="1048"/>
    </location>
</feature>
<feature type="region of interest" description="Disordered" evidence="1">
    <location>
        <begin position="443"/>
        <end position="471"/>
    </location>
</feature>
<proteinExistence type="predicted"/>
<keyword evidence="3" id="KW-1185">Reference proteome</keyword>
<feature type="compositionally biased region" description="Low complexity" evidence="1">
    <location>
        <begin position="824"/>
        <end position="833"/>
    </location>
</feature>
<organism evidence="2 3">
    <name type="scientific">Meganyctiphanes norvegica</name>
    <name type="common">Northern krill</name>
    <name type="synonym">Thysanopoda norvegica</name>
    <dbReference type="NCBI Taxonomy" id="48144"/>
    <lineage>
        <taxon>Eukaryota</taxon>
        <taxon>Metazoa</taxon>
        <taxon>Ecdysozoa</taxon>
        <taxon>Arthropoda</taxon>
        <taxon>Crustacea</taxon>
        <taxon>Multicrustacea</taxon>
        <taxon>Malacostraca</taxon>
        <taxon>Eumalacostraca</taxon>
        <taxon>Eucarida</taxon>
        <taxon>Euphausiacea</taxon>
        <taxon>Euphausiidae</taxon>
        <taxon>Meganyctiphanes</taxon>
    </lineage>
</organism>
<feature type="region of interest" description="Disordered" evidence="1">
    <location>
        <begin position="895"/>
        <end position="925"/>
    </location>
</feature>
<feature type="compositionally biased region" description="Low complexity" evidence="1">
    <location>
        <begin position="1003"/>
        <end position="1015"/>
    </location>
</feature>
<feature type="region of interest" description="Disordered" evidence="1">
    <location>
        <begin position="1003"/>
        <end position="1057"/>
    </location>
</feature>
<sequence length="1057" mass="114435">MSSDVQAEVKDSVTTTCSVTTVEEESISLNISPNKEMTTVTTSNSGSNIISREVASIANLENCEEKSEIKDNIEGVCNGNIINQSIKFSSDKNSNCILKDSKKNICINKSRPTEYSDGLKVVYDMENSNPDIFFLPIPDPENAQLYRHSYDNSQAQERETGTGRWYSDSQLYVHKMAKDKAKVITSNAEKKLDVIDLSDRAASEVLRRCNSKKVLQALPKAEVINGHGHEGMFIDTESEGEDERKHRRAQNCWLSKERRFLSPTYSRAELEDWDLDLSSECLISNGGDMEVATEEHSEATSVSGAVHQGSVPSLQQEVTPDLEEDSNDFLWNGATYLKEDLLEGGELKDDPNHPNWSASSKKDLEHWHLTDKDHHQQHQVLLSPRSGCSDQPAERWSSSEQLSCCSEGFSVRSSDFENFCEQLCTLPELKRVSFCSTEAGGGGEGAASDGQVDDSKAEAAPSSNCSVEDGDEFGDDLNVDTVFTRDFYRLVKFESIKSLAASSKSLATNDGILTLEKLKDLEASGVKKETLASVLGFIAEQQKYCQEREAQDSALKPRDDPYRTLGATSSSELAKQAAMKNGAFLQNSPLNAVPKDSRSSLDRRTLPTKSKLASSACLSSNQASSSLVPSTSTTNSVQTPTPISSKSIPACTPTPAPRKVGPPVPAKPRSSAAQPQTPVRSNSFILRCPAPPCPPGYNRSSLPPPCSTQQPLPPPHRGQFPPRPTSMIGCHNAHSVLSSLPPPVPPPLVPPPPAALQQNSSRYSPSSFMLSDLYSVPPDEVFDMPPPPPSEIGSNLIPSCMLPDGPAPPVPRRSSSMGFGTQQGPPGSASGAPPVKPHLTNPNESPPVPKRVTSRALPPLPSEMMPGYPHLTPGSSHSLEIPRCSGVTSAETRRPLSFIKDTFGMGSPRRSSSDPQSLPGLSNQSPAGMLLELQRMAQVEEEEEEAVVKEISAASRTTMSKSDEHLYEPGSPVDNVGLGTGWVRVEPSHVDLQDPQARANLLDGMMESSEGCSSGTEDDDGSASATASNNPQHSQLRHLHRNRRKKKGLGQAQCITS</sequence>
<evidence type="ECO:0000256" key="1">
    <source>
        <dbReference type="SAM" id="MobiDB-lite"/>
    </source>
</evidence>
<feature type="compositionally biased region" description="Polar residues" evidence="1">
    <location>
        <begin position="813"/>
        <end position="823"/>
    </location>
</feature>
<evidence type="ECO:0000313" key="3">
    <source>
        <dbReference type="Proteomes" id="UP001497623"/>
    </source>
</evidence>
<evidence type="ECO:0000313" key="2">
    <source>
        <dbReference type="EMBL" id="CAL4112174.1"/>
    </source>
</evidence>
<accession>A0AAV2R1T3</accession>
<feature type="compositionally biased region" description="Polar residues" evidence="1">
    <location>
        <begin position="909"/>
        <end position="925"/>
    </location>
</feature>
<reference evidence="2 3" key="1">
    <citation type="submission" date="2024-05" db="EMBL/GenBank/DDBJ databases">
        <authorList>
            <person name="Wallberg A."/>
        </authorList>
    </citation>
    <scope>NUCLEOTIDE SEQUENCE [LARGE SCALE GENOMIC DNA]</scope>
</reference>
<feature type="compositionally biased region" description="Polar residues" evidence="1">
    <location>
        <begin position="1023"/>
        <end position="1034"/>
    </location>
</feature>
<feature type="compositionally biased region" description="Pro residues" evidence="1">
    <location>
        <begin position="652"/>
        <end position="666"/>
    </location>
</feature>
<protein>
    <submittedName>
        <fullName evidence="2">Uncharacterized protein</fullName>
    </submittedName>
</protein>
<feature type="compositionally biased region" description="Basic and acidic residues" evidence="1">
    <location>
        <begin position="549"/>
        <end position="562"/>
    </location>
</feature>
<feature type="compositionally biased region" description="Polar residues" evidence="1">
    <location>
        <begin position="671"/>
        <end position="684"/>
    </location>
</feature>
<feature type="compositionally biased region" description="Pro residues" evidence="1">
    <location>
        <begin position="740"/>
        <end position="754"/>
    </location>
</feature>
<dbReference type="Proteomes" id="UP001497623">
    <property type="component" value="Unassembled WGS sequence"/>
</dbReference>
<name>A0AAV2R1T3_MEGNR</name>
<comment type="caution">
    <text evidence="2">The sequence shown here is derived from an EMBL/GenBank/DDBJ whole genome shotgun (WGS) entry which is preliminary data.</text>
</comment>
<feature type="compositionally biased region" description="Pro residues" evidence="1">
    <location>
        <begin position="702"/>
        <end position="724"/>
    </location>
</feature>
<dbReference type="AlphaFoldDB" id="A0AAV2R1T3"/>
<feature type="region of interest" description="Disordered" evidence="1">
    <location>
        <begin position="953"/>
        <end position="973"/>
    </location>
</feature>
<feature type="region of interest" description="Disordered" evidence="1">
    <location>
        <begin position="549"/>
        <end position="573"/>
    </location>
</feature>
<feature type="compositionally biased region" description="Low complexity" evidence="1">
    <location>
        <begin position="609"/>
        <end position="630"/>
    </location>
</feature>
<dbReference type="EMBL" id="CAXKWB010014935">
    <property type="protein sequence ID" value="CAL4112174.1"/>
    <property type="molecule type" value="Genomic_DNA"/>
</dbReference>
<feature type="region of interest" description="Disordered" evidence="1">
    <location>
        <begin position="799"/>
        <end position="882"/>
    </location>
</feature>
<gene>
    <name evidence="2" type="ORF">MNOR_LOCUS19809</name>
</gene>
<feature type="compositionally biased region" description="Polar residues" evidence="1">
    <location>
        <begin position="631"/>
        <end position="647"/>
    </location>
</feature>
<feature type="compositionally biased region" description="Polar residues" evidence="1">
    <location>
        <begin position="756"/>
        <end position="766"/>
    </location>
</feature>
<feature type="compositionally biased region" description="Basic and acidic residues" evidence="1">
    <location>
        <begin position="595"/>
        <end position="605"/>
    </location>
</feature>